<evidence type="ECO:0000313" key="1">
    <source>
        <dbReference type="EMBL" id="QED28142.1"/>
    </source>
</evidence>
<name>A0A5B8XQH5_9DELT</name>
<proteinExistence type="predicted"/>
<sequence length="307" mass="34816">MKTIDPDQKEQIEAMVAEEGVAPAVLEKDIHVTDLLTALFQQPRPSGLRIAFGGGTALSKCFQLIQRMSEDVDLKFESTSSASGLASKAECRELTQFASEKTAELEFVTTDTKKYNSGRTQVFHLKYESQFPAVASLRPEVKLEFFNSPILLPTAERDFRYMIDIEGTRGRATCLNPEQTLIEKAISLVRRYEQAEEKEDSFDFRLLRHVYDIHAIQSFLAEPLNGELVRTLIDTDRTTRKWVVTSNSFIETVKRIGSDTTLPDQYEQLVEDLMVGEIISFDRAFETFFKIASEIESAFEKCTPLPS</sequence>
<dbReference type="Pfam" id="PF08843">
    <property type="entry name" value="AbiEii"/>
    <property type="match status" value="1"/>
</dbReference>
<protein>
    <submittedName>
        <fullName evidence="1">Nucleotidyl transferase AbiEii/AbiGii toxin family protein</fullName>
    </submittedName>
</protein>
<dbReference type="AlphaFoldDB" id="A0A5B8XQH5"/>
<gene>
    <name evidence="1" type="ORF">FRD01_13060</name>
</gene>
<dbReference type="RefSeq" id="WP_146960303.1">
    <property type="nucleotide sequence ID" value="NZ_CP042467.1"/>
</dbReference>
<dbReference type="KEGG" id="bbae:FRD01_13060"/>
<keyword evidence="1" id="KW-0808">Transferase</keyword>
<dbReference type="Gene3D" id="3.10.450.620">
    <property type="entry name" value="JHP933, nucleotidyltransferase-like core domain"/>
    <property type="match status" value="1"/>
</dbReference>
<keyword evidence="2" id="KW-1185">Reference proteome</keyword>
<dbReference type="Proteomes" id="UP000321595">
    <property type="component" value="Chromosome"/>
</dbReference>
<reference evidence="1 2" key="1">
    <citation type="submission" date="2019-08" db="EMBL/GenBank/DDBJ databases">
        <authorList>
            <person name="Liang Q."/>
        </authorList>
    </citation>
    <scope>NUCLEOTIDE SEQUENCE [LARGE SCALE GENOMIC DNA]</scope>
    <source>
        <strain evidence="1 2">V1718</strain>
    </source>
</reference>
<dbReference type="InterPro" id="IPR014942">
    <property type="entry name" value="AbiEii"/>
</dbReference>
<evidence type="ECO:0000313" key="2">
    <source>
        <dbReference type="Proteomes" id="UP000321595"/>
    </source>
</evidence>
<dbReference type="OrthoDB" id="5504847at2"/>
<dbReference type="GO" id="GO:0016740">
    <property type="term" value="F:transferase activity"/>
    <property type="evidence" value="ECO:0007669"/>
    <property type="project" value="UniProtKB-KW"/>
</dbReference>
<accession>A0A5B8XQH5</accession>
<organism evidence="1 2">
    <name type="scientific">Microvenator marinus</name>
    <dbReference type="NCBI Taxonomy" id="2600177"/>
    <lineage>
        <taxon>Bacteria</taxon>
        <taxon>Deltaproteobacteria</taxon>
        <taxon>Bradymonadales</taxon>
        <taxon>Microvenatoraceae</taxon>
        <taxon>Microvenator</taxon>
    </lineage>
</organism>
<dbReference type="EMBL" id="CP042467">
    <property type="protein sequence ID" value="QED28142.1"/>
    <property type="molecule type" value="Genomic_DNA"/>
</dbReference>